<evidence type="ECO:0000256" key="1">
    <source>
        <dbReference type="SAM" id="Phobius"/>
    </source>
</evidence>
<dbReference type="EMBL" id="JAMTCO010000007">
    <property type="protein sequence ID" value="MCP2270548.1"/>
    <property type="molecule type" value="Genomic_DNA"/>
</dbReference>
<keyword evidence="1" id="KW-0812">Transmembrane</keyword>
<feature type="transmembrane region" description="Helical" evidence="1">
    <location>
        <begin position="333"/>
        <end position="352"/>
    </location>
</feature>
<feature type="transmembrane region" description="Helical" evidence="1">
    <location>
        <begin position="146"/>
        <end position="168"/>
    </location>
</feature>
<reference evidence="3 4" key="1">
    <citation type="submission" date="2022-06" db="EMBL/GenBank/DDBJ databases">
        <title>Genomic Encyclopedia of Archaeal and Bacterial Type Strains, Phase II (KMG-II): from individual species to whole genera.</title>
        <authorList>
            <person name="Goeker M."/>
        </authorList>
    </citation>
    <scope>NUCLEOTIDE SEQUENCE [LARGE SCALE GENOMIC DNA]</scope>
    <source>
        <strain evidence="3 4">DSM 44255</strain>
    </source>
</reference>
<evidence type="ECO:0000313" key="4">
    <source>
        <dbReference type="Proteomes" id="UP001205185"/>
    </source>
</evidence>
<organism evidence="3 4">
    <name type="scientific">Actinokineospora diospyrosa</name>
    <dbReference type="NCBI Taxonomy" id="103728"/>
    <lineage>
        <taxon>Bacteria</taxon>
        <taxon>Bacillati</taxon>
        <taxon>Actinomycetota</taxon>
        <taxon>Actinomycetes</taxon>
        <taxon>Pseudonocardiales</taxon>
        <taxon>Pseudonocardiaceae</taxon>
        <taxon>Actinokineospora</taxon>
    </lineage>
</organism>
<feature type="transmembrane region" description="Helical" evidence="1">
    <location>
        <begin position="423"/>
        <end position="444"/>
    </location>
</feature>
<evidence type="ECO:0000313" key="3">
    <source>
        <dbReference type="EMBL" id="MCP2270548.1"/>
    </source>
</evidence>
<feature type="domain" description="DUF6798" evidence="2">
    <location>
        <begin position="467"/>
        <end position="517"/>
    </location>
</feature>
<feature type="transmembrane region" description="Helical" evidence="1">
    <location>
        <begin position="390"/>
        <end position="411"/>
    </location>
</feature>
<evidence type="ECO:0000259" key="2">
    <source>
        <dbReference type="Pfam" id="PF20604"/>
    </source>
</evidence>
<protein>
    <recommendedName>
        <fullName evidence="2">DUF6798 domain-containing protein</fullName>
    </recommendedName>
</protein>
<dbReference type="InterPro" id="IPR046477">
    <property type="entry name" value="DUF6798"/>
</dbReference>
<sequence>MARALPRPPRAHPRLALVLRAVAGALVLGFVQHWRYGYSAGNGDHRVLSAQGMHWADPTLFAGDWFLERSPQPHWLFDVVTWFGMEIGKLSTVYVGYWALSLLAFGLATALLARRWAPAHQSTATVLVCFLAGMMPWWLLGTGSPLYPNALPVVLAGCMVYLVVAALFTDHRTFAAVAAVVAAAVHLQQGMVLAILLIGLAAVRFHLGRLPGTGRRRVDRVLLLGGAGCAAVVLFGLWLRPVAGEISDFAQICTQLIPYHCEASSWSTHVVWAGMALVGLAVLSCLYFSRSTIATWAVLIALPAFGLVVGVAADRWNVPMVGELAQGLNVYRLDVVLLPMAVWGLIVPLFAPVKTWVRLIALGAVIGLGYLLAGSYTFDPRWMFERPNGGPWLLLFAGALVVGAAAMAVRARKPGWATGTNGVVHGSALAVVGAVLAAVFSAGAPPLRTFDVVYISDNDIHDWGMAVRRTLPPGAQLISPPLGQYIRMASGRGVVADCKNVPYGGDAWIEYQHRINSIGGLEQCLMKIPSVFFTLPLERYTQVAREFGADYLVVEEGMQWRIPELVAAGWTIVLEPVSKLRNTVLRAPVN</sequence>
<comment type="caution">
    <text evidence="3">The sequence shown here is derived from an EMBL/GenBank/DDBJ whole genome shotgun (WGS) entry which is preliminary data.</text>
</comment>
<accession>A0ABT1ID44</accession>
<feature type="transmembrane region" description="Helical" evidence="1">
    <location>
        <begin position="174"/>
        <end position="200"/>
    </location>
</feature>
<feature type="transmembrane region" description="Helical" evidence="1">
    <location>
        <begin position="293"/>
        <end position="313"/>
    </location>
</feature>
<keyword evidence="4" id="KW-1185">Reference proteome</keyword>
<feature type="transmembrane region" description="Helical" evidence="1">
    <location>
        <begin position="359"/>
        <end position="378"/>
    </location>
</feature>
<feature type="transmembrane region" description="Helical" evidence="1">
    <location>
        <begin position="221"/>
        <end position="239"/>
    </location>
</feature>
<dbReference type="Pfam" id="PF20604">
    <property type="entry name" value="DUF6798"/>
    <property type="match status" value="1"/>
</dbReference>
<gene>
    <name evidence="3" type="ORF">LV75_003049</name>
</gene>
<feature type="transmembrane region" description="Helical" evidence="1">
    <location>
        <begin position="269"/>
        <end position="288"/>
    </location>
</feature>
<feature type="transmembrane region" description="Helical" evidence="1">
    <location>
        <begin position="94"/>
        <end position="113"/>
    </location>
</feature>
<keyword evidence="1" id="KW-1133">Transmembrane helix</keyword>
<keyword evidence="1" id="KW-0472">Membrane</keyword>
<dbReference type="Proteomes" id="UP001205185">
    <property type="component" value="Unassembled WGS sequence"/>
</dbReference>
<dbReference type="RefSeq" id="WP_253887508.1">
    <property type="nucleotide sequence ID" value="NZ_BAAAVB010000009.1"/>
</dbReference>
<name>A0ABT1ID44_9PSEU</name>
<proteinExistence type="predicted"/>
<feature type="transmembrane region" description="Helical" evidence="1">
    <location>
        <begin position="119"/>
        <end position="139"/>
    </location>
</feature>